<organism evidence="3 4">
    <name type="scientific">Candida dubliniensis (strain CD36 / ATCC MYA-646 / CBS 7987 / NCPF 3949 / NRRL Y-17841)</name>
    <name type="common">Yeast</name>
    <dbReference type="NCBI Taxonomy" id="573826"/>
    <lineage>
        <taxon>Eukaryota</taxon>
        <taxon>Fungi</taxon>
        <taxon>Dikarya</taxon>
        <taxon>Ascomycota</taxon>
        <taxon>Saccharomycotina</taxon>
        <taxon>Pichiomycetes</taxon>
        <taxon>Debaryomycetaceae</taxon>
        <taxon>Candida/Lodderomyces clade</taxon>
        <taxon>Candida</taxon>
    </lineage>
</organism>
<dbReference type="OrthoDB" id="4096434at2759"/>
<feature type="compositionally biased region" description="Low complexity" evidence="1">
    <location>
        <begin position="603"/>
        <end position="622"/>
    </location>
</feature>
<feature type="region of interest" description="Disordered" evidence="1">
    <location>
        <begin position="214"/>
        <end position="244"/>
    </location>
</feature>
<dbReference type="CGD" id="CAL0000171635">
    <property type="gene designation" value="Cd36_12580"/>
</dbReference>
<name>B9W9X7_CANDC</name>
<dbReference type="Proteomes" id="UP000002605">
    <property type="component" value="Chromosome 1"/>
</dbReference>
<feature type="region of interest" description="Disordered" evidence="1">
    <location>
        <begin position="572"/>
        <end position="625"/>
    </location>
</feature>
<dbReference type="HOGENOM" id="CLU_371304_0_0_1"/>
<dbReference type="GeneID" id="8045449"/>
<dbReference type="EMBL" id="FM992688">
    <property type="protein sequence ID" value="CAX45615.1"/>
    <property type="molecule type" value="Genomic_DNA"/>
</dbReference>
<dbReference type="KEGG" id="cdu:CD36_12580"/>
<dbReference type="eggNOG" id="ENOG502S1A5">
    <property type="taxonomic scope" value="Eukaryota"/>
</dbReference>
<proteinExistence type="predicted"/>
<gene>
    <name evidence="2" type="ordered locus">Cd36_12580</name>
    <name evidence="3" type="ORF">CD36_12580</name>
</gene>
<reference evidence="3 4" key="1">
    <citation type="journal article" date="2009" name="Genome Res.">
        <title>Comparative genomics of the fungal pathogens Candida dubliniensis and Candida albicans.</title>
        <authorList>
            <person name="Jackson A.P."/>
            <person name="Gamble J.A."/>
            <person name="Yeomans T."/>
            <person name="Moran G.P."/>
            <person name="Saunders D."/>
            <person name="Harris D."/>
            <person name="Aslett M."/>
            <person name="Barrell J.F."/>
            <person name="Butler G."/>
            <person name="Citiulo F."/>
            <person name="Coleman D.C."/>
            <person name="de Groot P.W.J."/>
            <person name="Goodwin T.J."/>
            <person name="Quail M.A."/>
            <person name="McQuillan J."/>
            <person name="Munro C.A."/>
            <person name="Pain A."/>
            <person name="Poulter R.T."/>
            <person name="Rajandream M.A."/>
            <person name="Renauld H."/>
            <person name="Spiering M.J."/>
            <person name="Tivey A."/>
            <person name="Gow N.A.R."/>
            <person name="Barrell B."/>
            <person name="Sullivan D.J."/>
            <person name="Berriman M."/>
        </authorList>
    </citation>
    <scope>NUCLEOTIDE SEQUENCE [LARGE SCALE GENOMIC DNA]</scope>
    <source>
        <strain evidence="4">CD36 / ATCC MYA-646 / CBS 7987 / NCPF 3949 / NRRL Y-17841</strain>
    </source>
</reference>
<evidence type="ECO:0000256" key="1">
    <source>
        <dbReference type="SAM" id="MobiDB-lite"/>
    </source>
</evidence>
<keyword evidence="4" id="KW-1185">Reference proteome</keyword>
<dbReference type="RefSeq" id="XP_002417897.1">
    <property type="nucleotide sequence ID" value="XM_002417852.1"/>
</dbReference>
<dbReference type="AlphaFoldDB" id="B9W9X7"/>
<evidence type="ECO:0000313" key="2">
    <source>
        <dbReference type="CGD" id="CAL0000171635"/>
    </source>
</evidence>
<evidence type="ECO:0000313" key="4">
    <source>
        <dbReference type="Proteomes" id="UP000002605"/>
    </source>
</evidence>
<evidence type="ECO:0000313" key="3">
    <source>
        <dbReference type="EMBL" id="CAX45615.1"/>
    </source>
</evidence>
<protein>
    <submittedName>
        <fullName evidence="3">Uncharacterized protein</fullName>
    </submittedName>
</protein>
<accession>B9W9X7</accession>
<sequence length="749" mass="84841">MNGNDTSDLSMSSKNKFDLNQFLVYSLNPSSEDNQKFETGSGIAQEKNDTSIIYLSRPNNPVSNRSTYSTQAQDVTSLLDTKNVNTNVYHPSLNFPSKDIDQLSYTTTSSLSQARSNSVSTAITTLTTASSCKSQLSPSIAENVNVDINQFPHNHQFEQIATFQEQTTVCWSSDKIHFLDPILIQDIDNITNNSLTHQEKINAIGADYSHRFIAFASSPPPPQPSQSQQQPSPPPPPPQQSVPQFQDQYEGQLNTETAKQSSDTLTQDDYDLNKSELLNNQTMEIAVEYQTSDHQLIEYASSSSNVLLGYSEIDVEVPENERSSLQPEFDYKRVCPMSRDSDSTCDELESLEKSSNFIYVEECNSSNVPVVTSSSSPTKKYILQNNIPSSPIIGGKRINILENQFLNAKDDNYGDTHDPTMGAEIKFVNEYKATELSKKGSMVSPLESFSSEVSNPNTKTTNPLRKPLKKYVKGNNLMIMPVKFTFVEKRGDYINHIANLKPLVSSTNLELFSFLDSRIANEIYEIGPKILPQPFSQEFLNLANDKFLPLSILTKKLEFQLSKGQVTNYNVKQSHPAKCPNRPNSQGGLGPFRVEPSKKRPSSKLNCSPSNNNNNNSSSSSNIKPELDVKNDRYYSRLNIYELSKILDLHRYSIGLTKLIELNVLEMFGNYCDFQLGYQTWIRDTDKEKRRALIQQLYSYTSTFYPEIDSFKLEVIIRRGSYSLMQTRLRRERRLKKRSNDTHIERIRN</sequence>
<feature type="compositionally biased region" description="Pro residues" evidence="1">
    <location>
        <begin position="231"/>
        <end position="240"/>
    </location>
</feature>